<gene>
    <name evidence="3" type="ORF">FZC76_09900</name>
</gene>
<dbReference type="AlphaFoldDB" id="A0A5D4SZD0"/>
<dbReference type="CDD" id="cd02696">
    <property type="entry name" value="MurNAc-LAA"/>
    <property type="match status" value="1"/>
</dbReference>
<dbReference type="InterPro" id="IPR036680">
    <property type="entry name" value="SPOR-like_sf"/>
</dbReference>
<evidence type="ECO:0000313" key="3">
    <source>
        <dbReference type="EMBL" id="TYS68061.1"/>
    </source>
</evidence>
<dbReference type="SMART" id="SM00646">
    <property type="entry name" value="Ami_3"/>
    <property type="match status" value="1"/>
</dbReference>
<dbReference type="EMBL" id="VTEV01000004">
    <property type="protein sequence ID" value="TYS68061.1"/>
    <property type="molecule type" value="Genomic_DNA"/>
</dbReference>
<proteinExistence type="predicted"/>
<sequence>MAKKKIYFDLGHGGTDPGAIGNGLHEKDVVLAIGRYIDSLMGEYENVEHKFSRLSDKSLTLSQRTDEANKWGADVLVSVHINAGGGKGFESFIYNGNYYGVDEAANVSLQNVVHKRIMNRCQFFADRGKKRANFHMVRESKMLAVLTECGFIDNSGDAANLKKQTHLKTIAAGHVEGVAEFLGLKKKVVAKPKPSGKLYKVQVGAYADKTNAEKMADRLKKDGYSTYIVEE</sequence>
<dbReference type="Pfam" id="PF05036">
    <property type="entry name" value="SPOR"/>
    <property type="match status" value="1"/>
</dbReference>
<comment type="caution">
    <text evidence="3">The sequence shown here is derived from an EMBL/GenBank/DDBJ whole genome shotgun (WGS) entry which is preliminary data.</text>
</comment>
<dbReference type="InterPro" id="IPR007730">
    <property type="entry name" value="SPOR-like_dom"/>
</dbReference>
<dbReference type="InterPro" id="IPR002508">
    <property type="entry name" value="MurNAc-LAA_cat"/>
</dbReference>
<dbReference type="Proteomes" id="UP000322524">
    <property type="component" value="Unassembled WGS sequence"/>
</dbReference>
<name>A0A5D4SZD0_9BACI</name>
<evidence type="ECO:0000256" key="1">
    <source>
        <dbReference type="ARBA" id="ARBA00022801"/>
    </source>
</evidence>
<dbReference type="PANTHER" id="PTHR30404">
    <property type="entry name" value="N-ACETYLMURAMOYL-L-ALANINE AMIDASE"/>
    <property type="match status" value="1"/>
</dbReference>
<dbReference type="SUPFAM" id="SSF110997">
    <property type="entry name" value="Sporulation related repeat"/>
    <property type="match status" value="1"/>
</dbReference>
<evidence type="ECO:0000259" key="2">
    <source>
        <dbReference type="PROSITE" id="PS51724"/>
    </source>
</evidence>
<dbReference type="GO" id="GO:0042834">
    <property type="term" value="F:peptidoglycan binding"/>
    <property type="evidence" value="ECO:0007669"/>
    <property type="project" value="InterPro"/>
</dbReference>
<dbReference type="PANTHER" id="PTHR30404:SF0">
    <property type="entry name" value="N-ACETYLMURAMOYL-L-ALANINE AMIDASE AMIC"/>
    <property type="match status" value="1"/>
</dbReference>
<keyword evidence="1" id="KW-0378">Hydrolase</keyword>
<dbReference type="PROSITE" id="PS51724">
    <property type="entry name" value="SPOR"/>
    <property type="match status" value="1"/>
</dbReference>
<feature type="domain" description="SPOR" evidence="2">
    <location>
        <begin position="193"/>
        <end position="231"/>
    </location>
</feature>
<accession>A0A5D4SZD0</accession>
<dbReference type="Pfam" id="PF01520">
    <property type="entry name" value="Amidase_3"/>
    <property type="match status" value="1"/>
</dbReference>
<protein>
    <submittedName>
        <fullName evidence="3">N-acetylmuramoyl-L-alanine amidase</fullName>
    </submittedName>
</protein>
<dbReference type="GO" id="GO:0009253">
    <property type="term" value="P:peptidoglycan catabolic process"/>
    <property type="evidence" value="ECO:0007669"/>
    <property type="project" value="InterPro"/>
</dbReference>
<dbReference type="GO" id="GO:0008745">
    <property type="term" value="F:N-acetylmuramoyl-L-alanine amidase activity"/>
    <property type="evidence" value="ECO:0007669"/>
    <property type="project" value="InterPro"/>
</dbReference>
<dbReference type="GO" id="GO:0030288">
    <property type="term" value="C:outer membrane-bounded periplasmic space"/>
    <property type="evidence" value="ECO:0007669"/>
    <property type="project" value="TreeGrafter"/>
</dbReference>
<dbReference type="InterPro" id="IPR050695">
    <property type="entry name" value="N-acetylmuramoyl_amidase_3"/>
</dbReference>
<organism evidence="3 4">
    <name type="scientific">Sutcliffiella horikoshii</name>
    <dbReference type="NCBI Taxonomy" id="79883"/>
    <lineage>
        <taxon>Bacteria</taxon>
        <taxon>Bacillati</taxon>
        <taxon>Bacillota</taxon>
        <taxon>Bacilli</taxon>
        <taxon>Bacillales</taxon>
        <taxon>Bacillaceae</taxon>
        <taxon>Sutcliffiella</taxon>
    </lineage>
</organism>
<evidence type="ECO:0000313" key="4">
    <source>
        <dbReference type="Proteomes" id="UP000322524"/>
    </source>
</evidence>
<dbReference type="RefSeq" id="WP_148988047.1">
    <property type="nucleotide sequence ID" value="NZ_VTEV01000004.1"/>
</dbReference>
<dbReference type="Gene3D" id="3.40.630.40">
    <property type="entry name" value="Zn-dependent exopeptidases"/>
    <property type="match status" value="1"/>
</dbReference>
<reference evidence="3 4" key="1">
    <citation type="submission" date="2019-08" db="EMBL/GenBank/DDBJ databases">
        <title>Bacillus genomes from the desert of Cuatro Cienegas, Coahuila.</title>
        <authorList>
            <person name="Olmedo-Alvarez G."/>
        </authorList>
    </citation>
    <scope>NUCLEOTIDE SEQUENCE [LARGE SCALE GENOMIC DNA]</scope>
    <source>
        <strain evidence="3 4">CH28_1T</strain>
    </source>
</reference>
<dbReference type="SUPFAM" id="SSF53187">
    <property type="entry name" value="Zn-dependent exopeptidases"/>
    <property type="match status" value="1"/>
</dbReference>
<dbReference type="OrthoDB" id="9763643at2"/>